<organism evidence="2 3">
    <name type="scientific">Pelagomonas calceolata</name>
    <dbReference type="NCBI Taxonomy" id="35677"/>
    <lineage>
        <taxon>Eukaryota</taxon>
        <taxon>Sar</taxon>
        <taxon>Stramenopiles</taxon>
        <taxon>Ochrophyta</taxon>
        <taxon>Pelagophyceae</taxon>
        <taxon>Pelagomonadales</taxon>
        <taxon>Pelagomonadaceae</taxon>
        <taxon>Pelagomonas</taxon>
    </lineage>
</organism>
<evidence type="ECO:0000313" key="2">
    <source>
        <dbReference type="EMBL" id="CAH0375096.1"/>
    </source>
</evidence>
<dbReference type="SUPFAM" id="SSF50729">
    <property type="entry name" value="PH domain-like"/>
    <property type="match status" value="1"/>
</dbReference>
<dbReference type="InterPro" id="IPR001849">
    <property type="entry name" value="PH_domain"/>
</dbReference>
<protein>
    <recommendedName>
        <fullName evidence="1">PH domain-containing protein</fullName>
    </recommendedName>
</protein>
<accession>A0A8J2SQ95</accession>
<evidence type="ECO:0000259" key="1">
    <source>
        <dbReference type="PROSITE" id="PS50003"/>
    </source>
</evidence>
<feature type="non-terminal residue" evidence="2">
    <location>
        <position position="1"/>
    </location>
</feature>
<dbReference type="PROSITE" id="PS50003">
    <property type="entry name" value="PH_DOMAIN"/>
    <property type="match status" value="1"/>
</dbReference>
<dbReference type="Gene3D" id="2.30.29.30">
    <property type="entry name" value="Pleckstrin-homology domain (PH domain)/Phosphotyrosine-binding domain (PTB)"/>
    <property type="match status" value="1"/>
</dbReference>
<comment type="caution">
    <text evidence="2">The sequence shown here is derived from an EMBL/GenBank/DDBJ whole genome shotgun (WGS) entry which is preliminary data.</text>
</comment>
<sequence>AAELGGWSGRRGKNSASSLPVVHREACSRPRWVHHPSRPLRLNWGCPLTPMADRAAELHGGWLWTRGGGASPRGETWRRRWFTLVNEGRRAVLEFRAAQTSPKPLARLALTPSSECIRLVGADARRAANGRNCPAGVVLRFSVGGVTRLARASSESAAEGWIAAVGEAAAEVVASPSTTRRASDVDGELARLSARRREMERVDAALRAKSDRLDRRVRALRDVVS</sequence>
<dbReference type="InterPro" id="IPR011993">
    <property type="entry name" value="PH-like_dom_sf"/>
</dbReference>
<reference evidence="2" key="1">
    <citation type="submission" date="2021-11" db="EMBL/GenBank/DDBJ databases">
        <authorList>
            <consortium name="Genoscope - CEA"/>
            <person name="William W."/>
        </authorList>
    </citation>
    <scope>NUCLEOTIDE SEQUENCE</scope>
</reference>
<proteinExistence type="predicted"/>
<dbReference type="AlphaFoldDB" id="A0A8J2SQ95"/>
<feature type="domain" description="PH" evidence="1">
    <location>
        <begin position="56"/>
        <end position="170"/>
    </location>
</feature>
<feature type="non-terminal residue" evidence="2">
    <location>
        <position position="225"/>
    </location>
</feature>
<dbReference type="EMBL" id="CAKKNE010000004">
    <property type="protein sequence ID" value="CAH0375096.1"/>
    <property type="molecule type" value="Genomic_DNA"/>
</dbReference>
<gene>
    <name evidence="2" type="ORF">PECAL_4P24170</name>
</gene>
<evidence type="ECO:0000313" key="3">
    <source>
        <dbReference type="Proteomes" id="UP000789595"/>
    </source>
</evidence>
<keyword evidence="3" id="KW-1185">Reference proteome</keyword>
<dbReference type="Proteomes" id="UP000789595">
    <property type="component" value="Unassembled WGS sequence"/>
</dbReference>
<dbReference type="SMART" id="SM00233">
    <property type="entry name" value="PH"/>
    <property type="match status" value="1"/>
</dbReference>
<name>A0A8J2SQ95_9STRA</name>